<evidence type="ECO:0000256" key="1">
    <source>
        <dbReference type="SAM" id="MobiDB-lite"/>
    </source>
</evidence>
<proteinExistence type="predicted"/>
<dbReference type="Proteomes" id="UP000001514">
    <property type="component" value="Unassembled WGS sequence"/>
</dbReference>
<protein>
    <submittedName>
        <fullName evidence="2">Uncharacterized protein</fullName>
    </submittedName>
</protein>
<reference evidence="2 3" key="1">
    <citation type="journal article" date="2011" name="Science">
        <title>The Selaginella genome identifies genetic changes associated with the evolution of vascular plants.</title>
        <authorList>
            <person name="Banks J.A."/>
            <person name="Nishiyama T."/>
            <person name="Hasebe M."/>
            <person name="Bowman J.L."/>
            <person name="Gribskov M."/>
            <person name="dePamphilis C."/>
            <person name="Albert V.A."/>
            <person name="Aono N."/>
            <person name="Aoyama T."/>
            <person name="Ambrose B.A."/>
            <person name="Ashton N.W."/>
            <person name="Axtell M.J."/>
            <person name="Barker E."/>
            <person name="Barker M.S."/>
            <person name="Bennetzen J.L."/>
            <person name="Bonawitz N.D."/>
            <person name="Chapple C."/>
            <person name="Cheng C."/>
            <person name="Correa L.G."/>
            <person name="Dacre M."/>
            <person name="DeBarry J."/>
            <person name="Dreyer I."/>
            <person name="Elias M."/>
            <person name="Engstrom E.M."/>
            <person name="Estelle M."/>
            <person name="Feng L."/>
            <person name="Finet C."/>
            <person name="Floyd S.K."/>
            <person name="Frommer W.B."/>
            <person name="Fujita T."/>
            <person name="Gramzow L."/>
            <person name="Gutensohn M."/>
            <person name="Harholt J."/>
            <person name="Hattori M."/>
            <person name="Heyl A."/>
            <person name="Hirai T."/>
            <person name="Hiwatashi Y."/>
            <person name="Ishikawa M."/>
            <person name="Iwata M."/>
            <person name="Karol K.G."/>
            <person name="Koehler B."/>
            <person name="Kolukisaoglu U."/>
            <person name="Kubo M."/>
            <person name="Kurata T."/>
            <person name="Lalonde S."/>
            <person name="Li K."/>
            <person name="Li Y."/>
            <person name="Litt A."/>
            <person name="Lyons E."/>
            <person name="Manning G."/>
            <person name="Maruyama T."/>
            <person name="Michael T.P."/>
            <person name="Mikami K."/>
            <person name="Miyazaki S."/>
            <person name="Morinaga S."/>
            <person name="Murata T."/>
            <person name="Mueller-Roeber B."/>
            <person name="Nelson D.R."/>
            <person name="Obara M."/>
            <person name="Oguri Y."/>
            <person name="Olmstead R.G."/>
            <person name="Onodera N."/>
            <person name="Petersen B.L."/>
            <person name="Pils B."/>
            <person name="Prigge M."/>
            <person name="Rensing S.A."/>
            <person name="Riano-Pachon D.M."/>
            <person name="Roberts A.W."/>
            <person name="Sato Y."/>
            <person name="Scheller H.V."/>
            <person name="Schulz B."/>
            <person name="Schulz C."/>
            <person name="Shakirov E.V."/>
            <person name="Shibagaki N."/>
            <person name="Shinohara N."/>
            <person name="Shippen D.E."/>
            <person name="Soerensen I."/>
            <person name="Sotooka R."/>
            <person name="Sugimoto N."/>
            <person name="Sugita M."/>
            <person name="Sumikawa N."/>
            <person name="Tanurdzic M."/>
            <person name="Theissen G."/>
            <person name="Ulvskov P."/>
            <person name="Wakazuki S."/>
            <person name="Weng J.K."/>
            <person name="Willats W.W."/>
            <person name="Wipf D."/>
            <person name="Wolf P.G."/>
            <person name="Yang L."/>
            <person name="Zimmer A.D."/>
            <person name="Zhu Q."/>
            <person name="Mitros T."/>
            <person name="Hellsten U."/>
            <person name="Loque D."/>
            <person name="Otillar R."/>
            <person name="Salamov A."/>
            <person name="Schmutz J."/>
            <person name="Shapiro H."/>
            <person name="Lindquist E."/>
            <person name="Lucas S."/>
            <person name="Rokhsar D."/>
            <person name="Grigoriev I.V."/>
        </authorList>
    </citation>
    <scope>NUCLEOTIDE SEQUENCE [LARGE SCALE GENOMIC DNA]</scope>
</reference>
<organism evidence="3">
    <name type="scientific">Selaginella moellendorffii</name>
    <name type="common">Spikemoss</name>
    <dbReference type="NCBI Taxonomy" id="88036"/>
    <lineage>
        <taxon>Eukaryota</taxon>
        <taxon>Viridiplantae</taxon>
        <taxon>Streptophyta</taxon>
        <taxon>Embryophyta</taxon>
        <taxon>Tracheophyta</taxon>
        <taxon>Lycopodiopsida</taxon>
        <taxon>Selaginellales</taxon>
        <taxon>Selaginellaceae</taxon>
        <taxon>Selaginella</taxon>
    </lineage>
</organism>
<dbReference type="Gramene" id="EFJ18103">
    <property type="protein sequence ID" value="EFJ18103"/>
    <property type="gene ID" value="SELMODRAFT_420449"/>
</dbReference>
<keyword evidence="3" id="KW-1185">Reference proteome</keyword>
<gene>
    <name evidence="2" type="ORF">SELMODRAFT_420449</name>
</gene>
<evidence type="ECO:0000313" key="2">
    <source>
        <dbReference type="EMBL" id="EFJ18103.1"/>
    </source>
</evidence>
<dbReference type="KEGG" id="smo:SELMODRAFT_420449"/>
<dbReference type="AlphaFoldDB" id="D8SC09"/>
<sequence length="151" mass="16906">MPLSTDQSRDDAIVTGREEKFPCAGDTVPTGGQQTVAFRFATSLYSYSLFMNDCQIQADMDGYMGGRHWQASVSLQIFGTTVDQPLGPASIYVYPVSTQTSGDTRLQPKKSSPHSEFKTKVRSIESWATLEMRWTKRNQTGWTHSRAQKLT</sequence>
<name>D8SC09_SELML</name>
<accession>D8SC09</accession>
<dbReference type="HOGENOM" id="CLU_1780636_0_0_1"/>
<evidence type="ECO:0000313" key="3">
    <source>
        <dbReference type="Proteomes" id="UP000001514"/>
    </source>
</evidence>
<feature type="region of interest" description="Disordered" evidence="1">
    <location>
        <begin position="99"/>
        <end position="118"/>
    </location>
</feature>
<dbReference type="EMBL" id="GL377611">
    <property type="protein sequence ID" value="EFJ18103.1"/>
    <property type="molecule type" value="Genomic_DNA"/>
</dbReference>
<dbReference type="InParanoid" id="D8SC09"/>